<evidence type="ECO:0000313" key="1">
    <source>
        <dbReference type="EMBL" id="KAG5563889.1"/>
    </source>
</evidence>
<keyword evidence="2" id="KW-1185">Reference proteome</keyword>
<sequence>MVSGPPRCNKSNGAHMAHKRLLFLRSPRTSDSLPRATVATQSAIKPGDAVIKRADMIVLGSNATGREKPKLTLDAVVRKDESESNGFE</sequence>
<gene>
    <name evidence="1" type="ORF">RHGRI_000170</name>
</gene>
<dbReference type="Proteomes" id="UP000823749">
    <property type="component" value="Chromosome 1"/>
</dbReference>
<name>A0AAV6LIJ8_9ERIC</name>
<evidence type="ECO:0000313" key="2">
    <source>
        <dbReference type="Proteomes" id="UP000823749"/>
    </source>
</evidence>
<protein>
    <submittedName>
        <fullName evidence="1">Uncharacterized protein</fullName>
    </submittedName>
</protein>
<dbReference type="EMBL" id="JACTNZ010000001">
    <property type="protein sequence ID" value="KAG5563889.1"/>
    <property type="molecule type" value="Genomic_DNA"/>
</dbReference>
<comment type="caution">
    <text evidence="1">The sequence shown here is derived from an EMBL/GenBank/DDBJ whole genome shotgun (WGS) entry which is preliminary data.</text>
</comment>
<accession>A0AAV6LIJ8</accession>
<proteinExistence type="predicted"/>
<reference evidence="1" key="1">
    <citation type="submission" date="2020-08" db="EMBL/GenBank/DDBJ databases">
        <title>Plant Genome Project.</title>
        <authorList>
            <person name="Zhang R.-G."/>
        </authorList>
    </citation>
    <scope>NUCLEOTIDE SEQUENCE</scope>
    <source>
        <strain evidence="1">WSP0</strain>
        <tissue evidence="1">Leaf</tissue>
    </source>
</reference>
<dbReference type="AlphaFoldDB" id="A0AAV6LIJ8"/>
<organism evidence="1 2">
    <name type="scientific">Rhododendron griersonianum</name>
    <dbReference type="NCBI Taxonomy" id="479676"/>
    <lineage>
        <taxon>Eukaryota</taxon>
        <taxon>Viridiplantae</taxon>
        <taxon>Streptophyta</taxon>
        <taxon>Embryophyta</taxon>
        <taxon>Tracheophyta</taxon>
        <taxon>Spermatophyta</taxon>
        <taxon>Magnoliopsida</taxon>
        <taxon>eudicotyledons</taxon>
        <taxon>Gunneridae</taxon>
        <taxon>Pentapetalae</taxon>
        <taxon>asterids</taxon>
        <taxon>Ericales</taxon>
        <taxon>Ericaceae</taxon>
        <taxon>Ericoideae</taxon>
        <taxon>Rhodoreae</taxon>
        <taxon>Rhododendron</taxon>
    </lineage>
</organism>